<proteinExistence type="inferred from homology"/>
<accession>A0ABR0NSE8</accession>
<reference evidence="7 8" key="1">
    <citation type="submission" date="2023-03" db="EMBL/GenBank/DDBJ databases">
        <title>WGS of Gossypium arboreum.</title>
        <authorList>
            <person name="Yu D."/>
        </authorList>
    </citation>
    <scope>NUCLEOTIDE SEQUENCE [LARGE SCALE GENOMIC DNA]</scope>
    <source>
        <tissue evidence="7">Leaf</tissue>
    </source>
</reference>
<gene>
    <name evidence="7" type="ORF">PVK06_031581</name>
</gene>
<evidence type="ECO:0000313" key="7">
    <source>
        <dbReference type="EMBL" id="KAK5803932.1"/>
    </source>
</evidence>
<dbReference type="Pfam" id="PF05687">
    <property type="entry name" value="BES1_N"/>
    <property type="match status" value="1"/>
</dbReference>
<sequence length="102" mass="11574">MGDIDVDTKIKEEAIVEGGRENNRRREKGRRATVAKIYNGPRAQGNYNLPKHYNNNEVLKALCAKAGWVVEDDGTTYRNVPNLPFSSSFHYSQNSRSVQTIF</sequence>
<evidence type="ECO:0000256" key="4">
    <source>
        <dbReference type="ARBA" id="ARBA00023163"/>
    </source>
</evidence>
<organism evidence="7 8">
    <name type="scientific">Gossypium arboreum</name>
    <name type="common">Tree cotton</name>
    <name type="synonym">Gossypium nanking</name>
    <dbReference type="NCBI Taxonomy" id="29729"/>
    <lineage>
        <taxon>Eukaryota</taxon>
        <taxon>Viridiplantae</taxon>
        <taxon>Streptophyta</taxon>
        <taxon>Embryophyta</taxon>
        <taxon>Tracheophyta</taxon>
        <taxon>Spermatophyta</taxon>
        <taxon>Magnoliopsida</taxon>
        <taxon>eudicotyledons</taxon>
        <taxon>Gunneridae</taxon>
        <taxon>Pentapetalae</taxon>
        <taxon>rosids</taxon>
        <taxon>malvids</taxon>
        <taxon>Malvales</taxon>
        <taxon>Malvaceae</taxon>
        <taxon>Malvoideae</taxon>
        <taxon>Gossypium</taxon>
    </lineage>
</organism>
<comment type="function">
    <text evidence="5">Functions in brassinosteroid signaling. May function as transcriptional repressor.</text>
</comment>
<evidence type="ECO:0000256" key="3">
    <source>
        <dbReference type="ARBA" id="ARBA00023125"/>
    </source>
</evidence>
<comment type="subcellular location">
    <subcellularLocation>
        <location evidence="5">Nucleus</location>
    </subcellularLocation>
</comment>
<dbReference type="InterPro" id="IPR008540">
    <property type="entry name" value="BES1_N"/>
</dbReference>
<evidence type="ECO:0000259" key="6">
    <source>
        <dbReference type="Pfam" id="PF05687"/>
    </source>
</evidence>
<evidence type="ECO:0000256" key="1">
    <source>
        <dbReference type="ARBA" id="ARBA00005909"/>
    </source>
</evidence>
<evidence type="ECO:0000313" key="8">
    <source>
        <dbReference type="Proteomes" id="UP001358586"/>
    </source>
</evidence>
<dbReference type="PANTHER" id="PTHR31506:SF22">
    <property type="entry name" value="PROTEIN BRASSINAZOLE-RESISTANT 2"/>
    <property type="match status" value="1"/>
</dbReference>
<evidence type="ECO:0000256" key="2">
    <source>
        <dbReference type="ARBA" id="ARBA00023015"/>
    </source>
</evidence>
<dbReference type="Proteomes" id="UP001358586">
    <property type="component" value="Chromosome 9"/>
</dbReference>
<comment type="similarity">
    <text evidence="1 5">Belongs to the BZR/LAT61 family.</text>
</comment>
<feature type="domain" description="BES1/BZR1 plant transcription factor N-terminal" evidence="6">
    <location>
        <begin position="19"/>
        <end position="94"/>
    </location>
</feature>
<keyword evidence="2 5" id="KW-0805">Transcription regulation</keyword>
<dbReference type="InterPro" id="IPR033264">
    <property type="entry name" value="BZR"/>
</dbReference>
<keyword evidence="3 5" id="KW-0238">DNA-binding</keyword>
<keyword evidence="5" id="KW-1070">Brassinosteroid signaling pathway</keyword>
<dbReference type="PANTHER" id="PTHR31506">
    <property type="entry name" value="BES1/BZR1 HOMOLOG PROTEIN 3-RELATED"/>
    <property type="match status" value="1"/>
</dbReference>
<name>A0ABR0NSE8_GOSAR</name>
<evidence type="ECO:0000256" key="5">
    <source>
        <dbReference type="RuleBase" id="RU369040"/>
    </source>
</evidence>
<dbReference type="EMBL" id="JARKNE010000009">
    <property type="protein sequence ID" value="KAK5803932.1"/>
    <property type="molecule type" value="Genomic_DNA"/>
</dbReference>
<protein>
    <recommendedName>
        <fullName evidence="5">Protein BZR1 homolog</fullName>
    </recommendedName>
    <alternativeName>
        <fullName evidence="5">Protein BRASSINAZOLE-RESISTANT 1 homolog</fullName>
    </alternativeName>
</protein>
<keyword evidence="8" id="KW-1185">Reference proteome</keyword>
<comment type="caution">
    <text evidence="7">The sequence shown here is derived from an EMBL/GenBank/DDBJ whole genome shotgun (WGS) entry which is preliminary data.</text>
</comment>
<keyword evidence="4 5" id="KW-0804">Transcription</keyword>